<evidence type="ECO:0000313" key="1">
    <source>
        <dbReference type="EMBL" id="RKH96358.1"/>
    </source>
</evidence>
<dbReference type="Proteomes" id="UP000278907">
    <property type="component" value="Unassembled WGS sequence"/>
</dbReference>
<evidence type="ECO:0000313" key="2">
    <source>
        <dbReference type="Proteomes" id="UP000278907"/>
    </source>
</evidence>
<comment type="caution">
    <text evidence="1">The sequence shown here is derived from an EMBL/GenBank/DDBJ whole genome shotgun (WGS) entry which is preliminary data.</text>
</comment>
<dbReference type="RefSeq" id="WP_120537150.1">
    <property type="nucleotide sequence ID" value="NZ_RAWI01000328.1"/>
</dbReference>
<accession>A0ABX9Q974</accession>
<name>A0ABX9Q974_9BACT</name>
<reference evidence="1 2" key="1">
    <citation type="submission" date="2018-09" db="EMBL/GenBank/DDBJ databases">
        <authorList>
            <person name="Livingstone P.G."/>
            <person name="Whitworth D.E."/>
        </authorList>
    </citation>
    <scope>NUCLEOTIDE SEQUENCE [LARGE SCALE GENOMIC DNA]</scope>
    <source>
        <strain evidence="1 2">CA031B</strain>
    </source>
</reference>
<evidence type="ECO:0008006" key="3">
    <source>
        <dbReference type="Google" id="ProtNLM"/>
    </source>
</evidence>
<organism evidence="1 2">
    <name type="scientific">Corallococcus praedator</name>
    <dbReference type="NCBI Taxonomy" id="2316724"/>
    <lineage>
        <taxon>Bacteria</taxon>
        <taxon>Pseudomonadati</taxon>
        <taxon>Myxococcota</taxon>
        <taxon>Myxococcia</taxon>
        <taxon>Myxococcales</taxon>
        <taxon>Cystobacterineae</taxon>
        <taxon>Myxococcaceae</taxon>
        <taxon>Corallococcus</taxon>
    </lineage>
</organism>
<keyword evidence="2" id="KW-1185">Reference proteome</keyword>
<proteinExistence type="predicted"/>
<gene>
    <name evidence="1" type="ORF">D7Y13_31090</name>
</gene>
<sequence length="132" mass="14737">MKYNPDFDVDSVLDVLKGVNEKYEEGSPEDEALRIAAVALVYVREAERLEEYRGFFRSFFTPAIESVIVSQTFSTREEAETWLALGVARDGELIRVAGQGFQVILAQGDAKPTLLRTPLPEELMKKFPPGPG</sequence>
<dbReference type="EMBL" id="RAWI01000328">
    <property type="protein sequence ID" value="RKH96358.1"/>
    <property type="molecule type" value="Genomic_DNA"/>
</dbReference>
<protein>
    <recommendedName>
        <fullName evidence="3">Head-to-tail adaptor</fullName>
    </recommendedName>
</protein>